<gene>
    <name evidence="2" type="ORF">F3059_11785</name>
</gene>
<organism evidence="2 3">
    <name type="scientific">Salibacter halophilus</name>
    <dbReference type="NCBI Taxonomy" id="1803916"/>
    <lineage>
        <taxon>Bacteria</taxon>
        <taxon>Pseudomonadati</taxon>
        <taxon>Bacteroidota</taxon>
        <taxon>Flavobacteriia</taxon>
        <taxon>Flavobacteriales</taxon>
        <taxon>Salibacteraceae</taxon>
        <taxon>Salibacter</taxon>
    </lineage>
</organism>
<dbReference type="Pfam" id="PF04101">
    <property type="entry name" value="Glyco_tran_28_C"/>
    <property type="match status" value="1"/>
</dbReference>
<dbReference type="PANTHER" id="PTHR21015">
    <property type="entry name" value="UDP-N-ACETYLGLUCOSAMINE--N-ACETYLMURAMYL-(PENTAPEPTIDE) PYROPHOSPHORYL-UNDECAPRENOL N-ACETYLGLUCOSAMINE TRANSFERASE 1"/>
    <property type="match status" value="1"/>
</dbReference>
<sequence length="354" mass="40167">MAKEPHILVAPLNWGLGHATRCIPIIRALTKKNVRVSIAAEEHPKALLEKEFPDLEFFDLPGYQITYPSGGNMAIHMVKLMPKILKGISEERKALEKLIRDKNIDGVISDNRFGLHTNLVPTVFITHQVMIKSAFAESIIQKLNRRFISKFDTCWIPDYEGEPNLSGDLSHRYEKPKGASFIGPLTRFSQSEPQEPDIEVLAIISGPEPQRTLFQHIVQTELEISNLKSVMVIGKAEQPQHLKLENIEVRSHATATELEDLINRSKYLVTRSGYSTLMDLAAMGRSAIMIPTPGQTEQEYLAQYHMDRKHYFAIDQDRFDLEEAIKFSTDFKGVYLPPTPEKMGEAIEEFLAKV</sequence>
<dbReference type="GO" id="GO:0016758">
    <property type="term" value="F:hexosyltransferase activity"/>
    <property type="evidence" value="ECO:0007669"/>
    <property type="project" value="InterPro"/>
</dbReference>
<protein>
    <submittedName>
        <fullName evidence="2">UDP-N-acetylglucosamine--N-acetylmuramyl-(Pentapeptide) pyrophosphoryl-undecaprenol N-acetylglucosamine transferase</fullName>
    </submittedName>
</protein>
<reference evidence="2 3" key="1">
    <citation type="submission" date="2019-09" db="EMBL/GenBank/DDBJ databases">
        <title>Genomes of Cryomorphaceae.</title>
        <authorList>
            <person name="Bowman J.P."/>
        </authorList>
    </citation>
    <scope>NUCLEOTIDE SEQUENCE [LARGE SCALE GENOMIC DNA]</scope>
    <source>
        <strain evidence="2 3">KCTC 52047</strain>
    </source>
</reference>
<dbReference type="AlphaFoldDB" id="A0A6N6M4W0"/>
<keyword evidence="2" id="KW-0808">Transferase</keyword>
<dbReference type="Proteomes" id="UP000435357">
    <property type="component" value="Unassembled WGS sequence"/>
</dbReference>
<keyword evidence="3" id="KW-1185">Reference proteome</keyword>
<proteinExistence type="predicted"/>
<accession>A0A6N6M4W0</accession>
<dbReference type="OrthoDB" id="9803241at2"/>
<dbReference type="PANTHER" id="PTHR21015:SF22">
    <property type="entry name" value="GLYCOSYLTRANSFERASE"/>
    <property type="match status" value="1"/>
</dbReference>
<feature type="domain" description="Glycosyl transferase family 28 C-terminal" evidence="1">
    <location>
        <begin position="226"/>
        <end position="325"/>
    </location>
</feature>
<evidence type="ECO:0000313" key="2">
    <source>
        <dbReference type="EMBL" id="KAB1062861.1"/>
    </source>
</evidence>
<dbReference type="InterPro" id="IPR007235">
    <property type="entry name" value="Glyco_trans_28_C"/>
</dbReference>
<name>A0A6N6M4W0_9FLAO</name>
<dbReference type="SUPFAM" id="SSF53756">
    <property type="entry name" value="UDP-Glycosyltransferase/glycogen phosphorylase"/>
    <property type="match status" value="1"/>
</dbReference>
<dbReference type="EMBL" id="WACR01000010">
    <property type="protein sequence ID" value="KAB1062861.1"/>
    <property type="molecule type" value="Genomic_DNA"/>
</dbReference>
<comment type="caution">
    <text evidence="2">The sequence shown here is derived from an EMBL/GenBank/DDBJ whole genome shotgun (WGS) entry which is preliminary data.</text>
</comment>
<evidence type="ECO:0000313" key="3">
    <source>
        <dbReference type="Proteomes" id="UP000435357"/>
    </source>
</evidence>
<dbReference type="RefSeq" id="WP_151169508.1">
    <property type="nucleotide sequence ID" value="NZ_WACR01000010.1"/>
</dbReference>
<evidence type="ECO:0000259" key="1">
    <source>
        <dbReference type="Pfam" id="PF04101"/>
    </source>
</evidence>
<dbReference type="Gene3D" id="3.40.50.2000">
    <property type="entry name" value="Glycogen Phosphorylase B"/>
    <property type="match status" value="2"/>
</dbReference>